<dbReference type="InterPro" id="IPR002347">
    <property type="entry name" value="SDR_fam"/>
</dbReference>
<dbReference type="InterPro" id="IPR035994">
    <property type="entry name" value="Nucleoside_phosphorylase_sf"/>
</dbReference>
<dbReference type="SUPFAM" id="SSF51735">
    <property type="entry name" value="NAD(P)-binding Rossmann-fold domains"/>
    <property type="match status" value="1"/>
</dbReference>
<name>A0A8H2W7Z8_9AGAM</name>
<dbReference type="EC" id="1.3.1.124" evidence="3"/>
<dbReference type="PANTHER" id="PTHR43296">
    <property type="entry name" value="PEROXISOMAL 2,4-DIENOYL-COA REDUCTASE"/>
    <property type="match status" value="1"/>
</dbReference>
<reference evidence="7" key="1">
    <citation type="submission" date="2021-01" db="EMBL/GenBank/DDBJ databases">
        <authorList>
            <person name="Kaushik A."/>
        </authorList>
    </citation>
    <scope>NUCLEOTIDE SEQUENCE</scope>
    <source>
        <strain evidence="7">AG1-1B</strain>
    </source>
</reference>
<feature type="domain" description="Nucleoside phosphorylase" evidence="6">
    <location>
        <begin position="391"/>
        <end position="601"/>
    </location>
</feature>
<comment type="caution">
    <text evidence="7">The sequence shown here is derived from an EMBL/GenBank/DDBJ whole genome shotgun (WGS) entry which is preliminary data.</text>
</comment>
<dbReference type="InterPro" id="IPR000845">
    <property type="entry name" value="Nucleoside_phosphorylase_d"/>
</dbReference>
<evidence type="ECO:0000256" key="4">
    <source>
        <dbReference type="ARBA" id="ARBA00048009"/>
    </source>
</evidence>
<dbReference type="InterPro" id="IPR036291">
    <property type="entry name" value="NAD(P)-bd_dom_sf"/>
</dbReference>
<evidence type="ECO:0000256" key="2">
    <source>
        <dbReference type="ARBA" id="ARBA00023002"/>
    </source>
</evidence>
<dbReference type="Pfam" id="PF01048">
    <property type="entry name" value="PNP_UDP_1"/>
    <property type="match status" value="1"/>
</dbReference>
<sequence length="680" mass="73396">MTPTPRKTPFVTEHIPPTSTFKENIFNGKVLFCTGGGSGICRGMVEAMASDEYSPRLMKLGANAAIVGRKLDRLSATASELSASTGRQCIPAQADVRSPEQLRAAVDTTISEFGRIDFVICGAAGNFLAPIESITEKGFRTIIEIDTLGTYHTVKATLPYVREQHGSYIMVSATYHYRGMPWQAHMSAAKAGVDALSRVLAVEEGPRGVRSNVIAPGPISGTEGMDRLGAKISDKDKKALGLMTAPDIPLQRTGHIGDIANATIFLFSDAASWITGQTLAVDGGSLHTDSYLLPYPAGILDPSSIQLMIFNLQIDLVNTPCSPAPCGHVLHTVSYDPKPGCCWKGVSLDSDANPTRNDHPMKDLILDANFPRTSSGRVYHLGLKHGEIANRIVTVGDPKRARTIAASFDTSPKPFELLSERGFLTITGRYHGVPVSVIAIGMGGPNMDFFVREARECLTGDMIIVRYGSCGALTDVPVGSLVIPDACIAITRNWDFEFGEDGDPEKDKAAYIVSKPVSGDPELHAKLVEVVNQAAALRGDKTLVLGDIVNAAADSFYSSQGRQTSFPDHNSSLIQRLLSEVPRLTTLEMETFHLYHLAKSYTQLTYRLRNSGASSAEGSTLRHGAIRASGVQMVFASRPTQEFITPDRVQKLERWVGEACLEALTKFEIAEEVLGSLVIA</sequence>
<dbReference type="GO" id="GO:0009062">
    <property type="term" value="P:fatty acid catabolic process"/>
    <property type="evidence" value="ECO:0007669"/>
    <property type="project" value="InterPro"/>
</dbReference>
<dbReference type="GO" id="GO:0005777">
    <property type="term" value="C:peroxisome"/>
    <property type="evidence" value="ECO:0007669"/>
    <property type="project" value="TreeGrafter"/>
</dbReference>
<dbReference type="EMBL" id="CAJMWQ010000057">
    <property type="protein sequence ID" value="CAE6336745.1"/>
    <property type="molecule type" value="Genomic_DNA"/>
</dbReference>
<dbReference type="Pfam" id="PF13561">
    <property type="entry name" value="adh_short_C2"/>
    <property type="match status" value="1"/>
</dbReference>
<evidence type="ECO:0000313" key="7">
    <source>
        <dbReference type="EMBL" id="CAE6336745.1"/>
    </source>
</evidence>
<dbReference type="Gene3D" id="3.40.50.1580">
    <property type="entry name" value="Nucleoside phosphorylase domain"/>
    <property type="match status" value="1"/>
</dbReference>
<keyword evidence="1" id="KW-0521">NADP</keyword>
<accession>A0A8H2W7Z8</accession>
<proteinExistence type="predicted"/>
<keyword evidence="2" id="KW-0560">Oxidoreductase</keyword>
<evidence type="ECO:0000256" key="5">
    <source>
        <dbReference type="ARBA" id="ARBA00048340"/>
    </source>
</evidence>
<evidence type="ECO:0000256" key="3">
    <source>
        <dbReference type="ARBA" id="ARBA00026117"/>
    </source>
</evidence>
<dbReference type="GO" id="GO:0009116">
    <property type="term" value="P:nucleoside metabolic process"/>
    <property type="evidence" value="ECO:0007669"/>
    <property type="project" value="InterPro"/>
</dbReference>
<dbReference type="InterPro" id="IPR045017">
    <property type="entry name" value="DECR2-like"/>
</dbReference>
<evidence type="ECO:0000313" key="8">
    <source>
        <dbReference type="Proteomes" id="UP000663826"/>
    </source>
</evidence>
<dbReference type="CDD" id="cd05369">
    <property type="entry name" value="TER_DECR_SDR_a"/>
    <property type="match status" value="1"/>
</dbReference>
<dbReference type="CDD" id="cd17769">
    <property type="entry name" value="NP_TgUP-like"/>
    <property type="match status" value="1"/>
</dbReference>
<dbReference type="AlphaFoldDB" id="A0A8H2W7Z8"/>
<dbReference type="PANTHER" id="PTHR43296:SF2">
    <property type="entry name" value="PEROXISOMAL 2,4-DIENOYL-COA REDUCTASE [(3E)-ENOYL-COA-PRODUCING]"/>
    <property type="match status" value="1"/>
</dbReference>
<protein>
    <recommendedName>
        <fullName evidence="3">2,4-dienoyl-CoA reductase [(3E)-enoyl-CoA-producing]</fullName>
        <ecNumber evidence="3">1.3.1.124</ecNumber>
    </recommendedName>
</protein>
<dbReference type="GO" id="GO:0008670">
    <property type="term" value="F:2,4-dienoyl-CoA reductase (NADPH) activity"/>
    <property type="evidence" value="ECO:0007669"/>
    <property type="project" value="InterPro"/>
</dbReference>
<comment type="catalytic activity">
    <reaction evidence="5">
        <text>a (2E,4Z)-dienoyl-CoA + NADPH + H(+) = a 4,5-saturated-(3E)-enoyl-CoA + NADP(+)</text>
        <dbReference type="Rhea" id="RHEA:61892"/>
        <dbReference type="ChEBI" id="CHEBI:15378"/>
        <dbReference type="ChEBI" id="CHEBI:57783"/>
        <dbReference type="ChEBI" id="CHEBI:58349"/>
        <dbReference type="ChEBI" id="CHEBI:85099"/>
        <dbReference type="ChEBI" id="CHEBI:85493"/>
        <dbReference type="EC" id="1.3.1.124"/>
    </reaction>
</comment>
<dbReference type="SUPFAM" id="SSF53167">
    <property type="entry name" value="Purine and uridine phosphorylases"/>
    <property type="match status" value="1"/>
</dbReference>
<dbReference type="PRINTS" id="PR00081">
    <property type="entry name" value="GDHRDH"/>
</dbReference>
<organism evidence="7 8">
    <name type="scientific">Rhizoctonia solani</name>
    <dbReference type="NCBI Taxonomy" id="456999"/>
    <lineage>
        <taxon>Eukaryota</taxon>
        <taxon>Fungi</taxon>
        <taxon>Dikarya</taxon>
        <taxon>Basidiomycota</taxon>
        <taxon>Agaricomycotina</taxon>
        <taxon>Agaricomycetes</taxon>
        <taxon>Cantharellales</taxon>
        <taxon>Ceratobasidiaceae</taxon>
        <taxon>Rhizoctonia</taxon>
    </lineage>
</organism>
<evidence type="ECO:0000256" key="1">
    <source>
        <dbReference type="ARBA" id="ARBA00022857"/>
    </source>
</evidence>
<gene>
    <name evidence="7" type="ORF">RDB_LOCUS1541</name>
</gene>
<comment type="catalytic activity">
    <reaction evidence="4">
        <text>a (2E,4E)-dienoyl-CoA + NADPH + H(+) = a 4,5-saturated-(3E)-enoyl-CoA + NADP(+)</text>
        <dbReference type="Rhea" id="RHEA:45912"/>
        <dbReference type="ChEBI" id="CHEBI:15378"/>
        <dbReference type="ChEBI" id="CHEBI:57783"/>
        <dbReference type="ChEBI" id="CHEBI:58349"/>
        <dbReference type="ChEBI" id="CHEBI:85101"/>
        <dbReference type="ChEBI" id="CHEBI:85493"/>
        <dbReference type="EC" id="1.3.1.124"/>
    </reaction>
</comment>
<dbReference type="Proteomes" id="UP000663826">
    <property type="component" value="Unassembled WGS sequence"/>
</dbReference>
<dbReference type="Gene3D" id="3.40.50.720">
    <property type="entry name" value="NAD(P)-binding Rossmann-like Domain"/>
    <property type="match status" value="1"/>
</dbReference>
<evidence type="ECO:0000259" key="6">
    <source>
        <dbReference type="Pfam" id="PF01048"/>
    </source>
</evidence>